<keyword evidence="3" id="KW-1185">Reference proteome</keyword>
<dbReference type="InterPro" id="IPR007560">
    <property type="entry name" value="Restrct_endonuc_IV_Mrr"/>
</dbReference>
<comment type="caution">
    <text evidence="2">The sequence shown here is derived from an EMBL/GenBank/DDBJ whole genome shotgun (WGS) entry which is preliminary data.</text>
</comment>
<dbReference type="SUPFAM" id="SSF52980">
    <property type="entry name" value="Restriction endonuclease-like"/>
    <property type="match status" value="1"/>
</dbReference>
<dbReference type="InterPro" id="IPR011335">
    <property type="entry name" value="Restrct_endonuc-II-like"/>
</dbReference>
<dbReference type="Proteomes" id="UP001143480">
    <property type="component" value="Unassembled WGS sequence"/>
</dbReference>
<protein>
    <recommendedName>
        <fullName evidence="1">Restriction endonuclease type IV Mrr domain-containing protein</fullName>
    </recommendedName>
</protein>
<dbReference type="RefSeq" id="WP_261961225.1">
    <property type="nucleotide sequence ID" value="NZ_BAAAXA010000001.1"/>
</dbReference>
<evidence type="ECO:0000259" key="1">
    <source>
        <dbReference type="Pfam" id="PF04471"/>
    </source>
</evidence>
<evidence type="ECO:0000313" key="2">
    <source>
        <dbReference type="EMBL" id="GLL06316.1"/>
    </source>
</evidence>
<organism evidence="2 3">
    <name type="scientific">Dactylosporangium matsuzakiense</name>
    <dbReference type="NCBI Taxonomy" id="53360"/>
    <lineage>
        <taxon>Bacteria</taxon>
        <taxon>Bacillati</taxon>
        <taxon>Actinomycetota</taxon>
        <taxon>Actinomycetes</taxon>
        <taxon>Micromonosporales</taxon>
        <taxon>Micromonosporaceae</taxon>
        <taxon>Dactylosporangium</taxon>
    </lineage>
</organism>
<proteinExistence type="predicted"/>
<sequence length="317" mass="36151">MLDFTELPRDGNAFELLIRELAFELGYHVEWSGQGADGGRDLTIIERGDALLGAKTRRWLVSCKHNATAGSAVGIDSLGEVRDTVDQHGADGFLLACTTHPTSAVVERLRQLDARGLPCHYWDAAQLERMLSTPRTWTIAQRFLPNSTRQMGWRVWAGQSPNEFVAAFRGYYIELYNRINSVMHSSGVGFQLDSVTERLDALEKIPLQVGHLIRPRAFYWNDKSGTITWYVDYLFSANSEQPQYTRVEIERKLGDGTVLYNDGQSDTFDVAMLEAHPNSDHYDRDHYSYYDSYRPLFATGARRPRVDIFDDLPWTDK</sequence>
<dbReference type="GO" id="GO:0009307">
    <property type="term" value="P:DNA restriction-modification system"/>
    <property type="evidence" value="ECO:0007669"/>
    <property type="project" value="InterPro"/>
</dbReference>
<feature type="domain" description="Restriction endonuclease type IV Mrr" evidence="1">
    <location>
        <begin position="10"/>
        <end position="129"/>
    </location>
</feature>
<dbReference type="GO" id="GO:0003677">
    <property type="term" value="F:DNA binding"/>
    <property type="evidence" value="ECO:0007669"/>
    <property type="project" value="InterPro"/>
</dbReference>
<evidence type="ECO:0000313" key="3">
    <source>
        <dbReference type="Proteomes" id="UP001143480"/>
    </source>
</evidence>
<gene>
    <name evidence="2" type="ORF">GCM10017581_080650</name>
</gene>
<dbReference type="EMBL" id="BSFP01000071">
    <property type="protein sequence ID" value="GLL06316.1"/>
    <property type="molecule type" value="Genomic_DNA"/>
</dbReference>
<dbReference type="Pfam" id="PF04471">
    <property type="entry name" value="Mrr_cat"/>
    <property type="match status" value="1"/>
</dbReference>
<dbReference type="AlphaFoldDB" id="A0A9W6KQJ5"/>
<reference evidence="2" key="2">
    <citation type="submission" date="2023-01" db="EMBL/GenBank/DDBJ databases">
        <authorList>
            <person name="Sun Q."/>
            <person name="Evtushenko L."/>
        </authorList>
    </citation>
    <scope>NUCLEOTIDE SEQUENCE</scope>
    <source>
        <strain evidence="2">VKM Ac-1321</strain>
    </source>
</reference>
<name>A0A9W6KQJ5_9ACTN</name>
<reference evidence="2" key="1">
    <citation type="journal article" date="2014" name="Int. J. Syst. Evol. Microbiol.">
        <title>Complete genome sequence of Corynebacterium casei LMG S-19264T (=DSM 44701T), isolated from a smear-ripened cheese.</title>
        <authorList>
            <consortium name="US DOE Joint Genome Institute (JGI-PGF)"/>
            <person name="Walter F."/>
            <person name="Albersmeier A."/>
            <person name="Kalinowski J."/>
            <person name="Ruckert C."/>
        </authorList>
    </citation>
    <scope>NUCLEOTIDE SEQUENCE</scope>
    <source>
        <strain evidence="2">VKM Ac-1321</strain>
    </source>
</reference>
<dbReference type="GO" id="GO:0004519">
    <property type="term" value="F:endonuclease activity"/>
    <property type="evidence" value="ECO:0007669"/>
    <property type="project" value="InterPro"/>
</dbReference>
<accession>A0A9W6KQJ5</accession>